<proteinExistence type="predicted"/>
<gene>
    <name evidence="1" type="ORF">B296_00027224</name>
</gene>
<dbReference type="AlphaFoldDB" id="A0A427AQ49"/>
<reference evidence="1 2" key="1">
    <citation type="journal article" date="2014" name="Agronomy (Basel)">
        <title>A Draft Genome Sequence for Ensete ventricosum, the Drought-Tolerant Tree Against Hunger.</title>
        <authorList>
            <person name="Harrison J."/>
            <person name="Moore K.A."/>
            <person name="Paszkiewicz K."/>
            <person name="Jones T."/>
            <person name="Grant M."/>
            <person name="Ambacheew D."/>
            <person name="Muzemil S."/>
            <person name="Studholme D.J."/>
        </authorList>
    </citation>
    <scope>NUCLEOTIDE SEQUENCE [LARGE SCALE GENOMIC DNA]</scope>
</reference>
<organism evidence="1 2">
    <name type="scientific">Ensete ventricosum</name>
    <name type="common">Abyssinian banana</name>
    <name type="synonym">Musa ensete</name>
    <dbReference type="NCBI Taxonomy" id="4639"/>
    <lineage>
        <taxon>Eukaryota</taxon>
        <taxon>Viridiplantae</taxon>
        <taxon>Streptophyta</taxon>
        <taxon>Embryophyta</taxon>
        <taxon>Tracheophyta</taxon>
        <taxon>Spermatophyta</taxon>
        <taxon>Magnoliopsida</taxon>
        <taxon>Liliopsida</taxon>
        <taxon>Zingiberales</taxon>
        <taxon>Musaceae</taxon>
        <taxon>Ensete</taxon>
    </lineage>
</organism>
<dbReference type="EMBL" id="AMZH03001700">
    <property type="protein sequence ID" value="RRT78348.1"/>
    <property type="molecule type" value="Genomic_DNA"/>
</dbReference>
<accession>A0A427AQ49</accession>
<protein>
    <submittedName>
        <fullName evidence="1">Uncharacterized protein</fullName>
    </submittedName>
</protein>
<evidence type="ECO:0000313" key="2">
    <source>
        <dbReference type="Proteomes" id="UP000287651"/>
    </source>
</evidence>
<name>A0A427AQ49_ENSVE</name>
<sequence length="69" mass="8162">MPYKDVRSQIAWARQRRRRVTCHAMLYLFCGDRMTSAQRSALEESRVRCFEMDIYFTGTIVISVVVLLE</sequence>
<dbReference type="Proteomes" id="UP000287651">
    <property type="component" value="Unassembled WGS sequence"/>
</dbReference>
<evidence type="ECO:0000313" key="1">
    <source>
        <dbReference type="EMBL" id="RRT78348.1"/>
    </source>
</evidence>
<comment type="caution">
    <text evidence="1">The sequence shown here is derived from an EMBL/GenBank/DDBJ whole genome shotgun (WGS) entry which is preliminary data.</text>
</comment>